<evidence type="ECO:0000313" key="2">
    <source>
        <dbReference type="EMBL" id="JAP95520.1"/>
    </source>
</evidence>
<feature type="domain" description="Histidine kinase" evidence="1">
    <location>
        <begin position="707"/>
        <end position="804"/>
    </location>
</feature>
<sequence length="813" mass="92871">PDSITSARFPGIKIPLSSAAKLAMQFAEKAEANHQNDSDSDGPVMLRPTKPKAEVAKMFEKPKIPALQPFSQINNFDQVQQITTARNLNVIQTELIKDDDLFDLELDGNDYKPKQEIKDSESVNLQQRQNYFLKLNMHYEEIQYHVDKKSVRTLFQNIRYTQEKYKLDEFQYDRSQDQNQLVGLGSFQDTLSAGEHSDEMDDFSDDDELIEIGDDSDPEKIMEQVNSIIDPDNEDQGDLWKGGLIQSGKGKCNTVKEEQILFQDDKQMEVSNNKILPLNLPVPGFLSARIMVKTQQNIGANILPFVQQSARSISIEESSKIHIFDIKEQSSVQLKQVEVSSDTSEDFISNSTVQPVPQPSLFKGPGLNLFGLEERQREQKLKLFDEDSDENQTLGQKVTARMSVRNSQRQPQIGMVSARGDVKREMPEGIELSSKQTVIFYRKAIILFNIASYLLEINDPRLIERQNYKELKNQFISQIKLVEQDKKLVQPILMEDILMNFILWKDGILKMNLNCQIMRQISHTIKQFEIGFDCQPVFLRPQCGWVLHNAFTLYTEFENTFSAVNQIPNNKVGIQVSINNQVTVPSNKEQFHDLQIYIGLEKAEQTPIVGVRHKSLDRTLVCQISDRNIPFQQDDYQLESNIKQAQPVFQLKDSLSTPQRKFFSFKFIKNKVSSDYNQYCYSTMLYQLFYISINKMVMLPYVFMDCLNDLIFNARMYSKPSTIRASLFNSEENFYLVVSDAGSGLEEPQTEQTFSTGTGYSRSFGNGSGLAKLKMVVGFYGGVVNISAVEKGGTKVIVKIPMSGDLNKYSSRM</sequence>
<dbReference type="Gene3D" id="3.30.565.10">
    <property type="entry name" value="Histidine kinase-like ATPase, C-terminal domain"/>
    <property type="match status" value="1"/>
</dbReference>
<dbReference type="SUPFAM" id="SSF55874">
    <property type="entry name" value="ATPase domain of HSP90 chaperone/DNA topoisomerase II/histidine kinase"/>
    <property type="match status" value="1"/>
</dbReference>
<dbReference type="Pfam" id="PF02518">
    <property type="entry name" value="HATPase_c"/>
    <property type="match status" value="1"/>
</dbReference>
<organism evidence="2">
    <name type="scientific">Trepomonas sp. PC1</name>
    <dbReference type="NCBI Taxonomy" id="1076344"/>
    <lineage>
        <taxon>Eukaryota</taxon>
        <taxon>Metamonada</taxon>
        <taxon>Diplomonadida</taxon>
        <taxon>Hexamitidae</taxon>
        <taxon>Hexamitinae</taxon>
        <taxon>Trepomonas</taxon>
    </lineage>
</organism>
<dbReference type="EMBL" id="GDID01001086">
    <property type="protein sequence ID" value="JAP95520.1"/>
    <property type="molecule type" value="Transcribed_RNA"/>
</dbReference>
<proteinExistence type="predicted"/>
<feature type="non-terminal residue" evidence="2">
    <location>
        <position position="1"/>
    </location>
</feature>
<keyword evidence="2" id="KW-0418">Kinase</keyword>
<accession>A0A146KFF5</accession>
<dbReference type="InterPro" id="IPR005467">
    <property type="entry name" value="His_kinase_dom"/>
</dbReference>
<dbReference type="InterPro" id="IPR036890">
    <property type="entry name" value="HATPase_C_sf"/>
</dbReference>
<name>A0A146KFF5_9EUKA</name>
<reference evidence="2" key="1">
    <citation type="submission" date="2015-07" db="EMBL/GenBank/DDBJ databases">
        <title>Adaptation to a free-living lifestyle via gene acquisitions in the diplomonad Trepomonas sp. PC1.</title>
        <authorList>
            <person name="Xu F."/>
            <person name="Jerlstrom-Hultqvist J."/>
            <person name="Kolisko M."/>
            <person name="Simpson A.G.B."/>
            <person name="Roger A.J."/>
            <person name="Svard S.G."/>
            <person name="Andersson J.O."/>
        </authorList>
    </citation>
    <scope>NUCLEOTIDE SEQUENCE</scope>
    <source>
        <strain evidence="2">PC1</strain>
    </source>
</reference>
<dbReference type="AlphaFoldDB" id="A0A146KFF5"/>
<evidence type="ECO:0000259" key="1">
    <source>
        <dbReference type="PROSITE" id="PS50109"/>
    </source>
</evidence>
<dbReference type="GO" id="GO:0016301">
    <property type="term" value="F:kinase activity"/>
    <property type="evidence" value="ECO:0007669"/>
    <property type="project" value="UniProtKB-KW"/>
</dbReference>
<dbReference type="PROSITE" id="PS50109">
    <property type="entry name" value="HIS_KIN"/>
    <property type="match status" value="1"/>
</dbReference>
<protein>
    <submittedName>
        <fullName evidence="2">Kinase, CAMKK</fullName>
    </submittedName>
</protein>
<keyword evidence="2" id="KW-0808">Transferase</keyword>
<dbReference type="InterPro" id="IPR003594">
    <property type="entry name" value="HATPase_dom"/>
</dbReference>
<gene>
    <name evidence="2" type="ORF">TPC1_11466</name>
</gene>